<keyword evidence="2" id="KW-1185">Reference proteome</keyword>
<evidence type="ECO:0000313" key="2">
    <source>
        <dbReference type="Proteomes" id="UP000824998"/>
    </source>
</evidence>
<comment type="caution">
    <text evidence="1">The sequence shown here is derived from an EMBL/GenBank/DDBJ whole genome shotgun (WGS) entry which is preliminary data.</text>
</comment>
<gene>
    <name evidence="1" type="ORF">BJ875DRAFT_485958</name>
</gene>
<accession>A0A9P7YG17</accession>
<proteinExistence type="predicted"/>
<dbReference type="OrthoDB" id="5424149at2759"/>
<dbReference type="AlphaFoldDB" id="A0A9P7YG17"/>
<protein>
    <submittedName>
        <fullName evidence="1">Uncharacterized protein</fullName>
    </submittedName>
</protein>
<dbReference type="EMBL" id="MU251542">
    <property type="protein sequence ID" value="KAG9232562.1"/>
    <property type="molecule type" value="Genomic_DNA"/>
</dbReference>
<sequence length="163" mass="18019">MSNSKPANIESLRERLNRVRETVAPTVSSFEEYHYRSDNSLNKETTVHVAYSLLKYRGSGYNIYAIKSPNATPPDVGFNDGLLPPVPILSAILYKNISNPVTLPHLAGKWTHRSTDQARAVVKTAYDGASLVYGGNQTFAYPGEPDDEKHVAVTTFTSGRLNY</sequence>
<reference evidence="1" key="1">
    <citation type="journal article" date="2021" name="IMA Fungus">
        <title>Genomic characterization of three marine fungi, including Emericellopsis atlantica sp. nov. with signatures of a generalist lifestyle and marine biomass degradation.</title>
        <authorList>
            <person name="Hagestad O.C."/>
            <person name="Hou L."/>
            <person name="Andersen J.H."/>
            <person name="Hansen E.H."/>
            <person name="Altermark B."/>
            <person name="Li C."/>
            <person name="Kuhnert E."/>
            <person name="Cox R.J."/>
            <person name="Crous P.W."/>
            <person name="Spatafora J.W."/>
            <person name="Lail K."/>
            <person name="Amirebrahimi M."/>
            <person name="Lipzen A."/>
            <person name="Pangilinan J."/>
            <person name="Andreopoulos W."/>
            <person name="Hayes R.D."/>
            <person name="Ng V."/>
            <person name="Grigoriev I.V."/>
            <person name="Jackson S.A."/>
            <person name="Sutton T.D.S."/>
            <person name="Dobson A.D.W."/>
            <person name="Rama T."/>
        </authorList>
    </citation>
    <scope>NUCLEOTIDE SEQUENCE</scope>
    <source>
        <strain evidence="1">TRa018bII</strain>
    </source>
</reference>
<evidence type="ECO:0000313" key="1">
    <source>
        <dbReference type="EMBL" id="KAG9232562.1"/>
    </source>
</evidence>
<organism evidence="1 2">
    <name type="scientific">Amylocarpus encephaloides</name>
    <dbReference type="NCBI Taxonomy" id="45428"/>
    <lineage>
        <taxon>Eukaryota</taxon>
        <taxon>Fungi</taxon>
        <taxon>Dikarya</taxon>
        <taxon>Ascomycota</taxon>
        <taxon>Pezizomycotina</taxon>
        <taxon>Leotiomycetes</taxon>
        <taxon>Helotiales</taxon>
        <taxon>Helotiales incertae sedis</taxon>
        <taxon>Amylocarpus</taxon>
    </lineage>
</organism>
<name>A0A9P7YG17_9HELO</name>
<dbReference type="Proteomes" id="UP000824998">
    <property type="component" value="Unassembled WGS sequence"/>
</dbReference>